<organism evidence="2 3">
    <name type="scientific">Tritrichomonas foetus</name>
    <dbReference type="NCBI Taxonomy" id="1144522"/>
    <lineage>
        <taxon>Eukaryota</taxon>
        <taxon>Metamonada</taxon>
        <taxon>Parabasalia</taxon>
        <taxon>Tritrichomonadida</taxon>
        <taxon>Tritrichomonadidae</taxon>
        <taxon>Tritrichomonas</taxon>
    </lineage>
</organism>
<dbReference type="VEuPathDB" id="TrichDB:TRFO_31648"/>
<dbReference type="RefSeq" id="XP_068354637.1">
    <property type="nucleotide sequence ID" value="XM_068508046.1"/>
</dbReference>
<accession>A0A1J4JW35</accession>
<gene>
    <name evidence="2" type="ORF">TRFO_31648</name>
</gene>
<keyword evidence="3" id="KW-1185">Reference proteome</keyword>
<sequence>MDYLRDLSSQEDFSISQLSNALQSLQDDIVLDTTGTFERKKQIISELFFIAGKPKVSMKKDLWERVRFNIYCFIASMLPDHNMIPPISLKTSSGPLFYIISLLLKYRQSNAEQIDELINIFNIFKNDIYSTKTTVHQFYTRSMLAYSHFIPILILRDKPEKIEELFKPIFDIIKDRNKVMLKNEKNDNTTMTYQAYQFINELVNFLNLKKVDRLFNEAGKIMMVSIRFNIPISSVLIHQYFPFIKSCFSKECQYADKVNGLIKMAEIFFQNSQTRINDVFKGVIDIHHSFDFFESVSEKKQIIQVMHFICQIFHPKMQNFHGLDDKKILNFLQVLSKRLFPTFKWPLIFFIEKLVNSLNFVTSKLNLIKGIKIGKNASPIITFYEQSFEFNDHNQLDQILFSSFDCRKYDTREEAIKTYEKSLKLYEVTKKLVFQLHFLYYLLLLSKTLENSELDETQANSYLQFYIERLLITFFNLYIHSSYRYMLLNAFIKAESLPNLKWPSEYFRSIFKMFVHPKKEVPVSMQFFASTFANCLLNAVKKRIISYQCIFWYMQEAQKTTFNDYLVQNMMNIAYGLAEKLNDADNYQVVTFQQWVLLMLKIGTKLPNGPQNTNFASLLRNYQRSLIAIICSQLGYYRKAFIYNKSELITTMVNYMKIMKDNSPEPLLAQFRDPQCKMLNKTPRTPYLQDFRPENRKEIVQLLLDNCVFEIPSNYNISNLLNLVYGFLSDDIELVNVSVEIALNNVYDNDKMIEYFLDNDIETNQLFFKNLFNSIRKSSKDKAIQTIDSIVKMAPNFLSYKSNRLIKEKGFVFEPFNIEISRIYNEILMNSSKTESEARHTFMLISYLVESKIILEFQMNDLIITFDILLTLSRFNRIKQKITSLFNTLNKMFTSIIETGNYDYIYSLLFSCQIVISESTDYFISILKSLINNLQITILIAHDIIEKMFNKLNPPYQSFNILIFLLLMTKKFPGCVSINNIASFFVILRDHTNLNSNVLPHFILTQLCQTLDTFLQLFIGTLNEEQRRVFINIAFNMTKQKNLVSGIRCIIINIITTMNIPLSTSSFDFIRNPSNDSFYCQLSSIIGCGANTHSIPKEVVDRSLKSLRKGENNMPISTNDVVTRLTFIKMITKAKIDISPYLEKTTVYHFLTFLKGVHSMSQYEADINYCIAWFSMKCPDIAEQCMREVNLNEKMHLIEENQQKIRQFIATISVFTNLVSQSHIQIVFCLLEEYIILPEKQKIIAFHNFSKLIKFLSSIDYSINNLRSFMATNFKERVTYLTEYIHIIASVLMIANLPFDSLLMESVIKFLLIFKKEAFDFILVHPYRTEIKYVYDLLYNLIISDQSNECFLYFSHLIAPDSKQQLFKKLHPYIFEIESRLSENFRFASNYQFVKVVKFQFHALFERNHSDYFSDNDTYALNSVIKTFINITKINVEYDHLCQLSVFFASGSNAYTSLYTKFKNDIFYGKKFEFYAELVNNVIKDIDMPPNSSNIGILLSNLIRGIGTFPESGKHIYIKIISTLKILLYNPSQWVSALKCYYTLLKYCNNVTFPDIAPVIHIFPLSLSQPDPFPILLTLKFILRLFTHDMLPEIILSQTLQHILQFKLFDPPYTFVSNLLFKKANEFYKDKEIPYEICEAFNVFIIGKVVTCKELEKVIIVLQHFPLIAKNIPFSVFYSILHGTLTRCDQNSIDSQIGVINYMLRLFQSTPISEEIEKLFGETSFKILNNYINMIDKIIIKSAIMDQVLLLWMKYASYMPESLLRLCNKNMNALNNVNPNLINPVNQTLNTRINPKYANPKNNPMINNMNIINNPMLNNMNNPGMNSNVMNAHNINNLINPNNPANLAMKIYIDIAVLATEKVDENILLKYQKFIEDSVENLIFSKMFTKISLEYLKVYIQSIFSRPKLTPVFGKHFFKCIEQSKENADKTLTVIKIYIRNTNHSEKAPFLLHLWKFVENSQANIVSLWLQSMFSFITSINPEQQSYFFNVVFTKMLERNIPLTFSSINDFLSSKNVLNNIKIEFLQKLPDLLPTFSIDIIEKMSVLIKELPFDTEQYQNLIMFYNIVKCQTNARLLLFESFSNKLGINEEERFISIVRQLPFTIWINKNLPFIIFLIIYNISSIKYTNSNYDNTLNQNETSEQIESSENNNSNGCSIRISAMEPLAMLCECFTSIISQIAEPVFSKIINQKTTPLMHSLLVSVLKMKKSAKYSEIISLITSTFMKHQNLHFSANLLYKSIKTTNETYLFDSFNFNSDSTIPDKLLLPHKLNDKIFSILPEDSSIDLLAASAQFFLSNYEESVKVFSCSPNIPDDLSNFGQSNIFDRISKISNDFVQKEDSFHILERLEHDDALLVPTLQKAFESSMRSATDQANNSLLNSSMYNILYLKHHEHPSFYEKQRIITTELIISLIRSKIDDSKRLAIPQSYINAVAFPALSRFILLIEKRINSTKNDNAIPIPTGLKQANEPFVIFPPEYRNLFHNILETNSHGFFSVPVSMINDVSNVISPKHLTITNPVTQTPNATAINPTIGSLTISNSGSSHIVNNVSNSSDQWSSCEQKWPGFCFNLLTSSSNISPELHFSALQGYLHLIKHSTNSFFMLQSYAARALTLFNIAANDIGQLTNSLNLAQTLDKELGSYLRFWTALFVDLHLNNSRFQQATIELTKFMSIQNTIFAHEATKQTIPILDVFKYLGNIFKQIMKIDISEFEGKSTFRDIAYSLDPIYEVDTIKKNLNDLNNLRIPIEFDMRLPYNYSESKLKILRINDDFKKIDDNIIVFTAITSTNPSQMFIVEHVGQAEPKSDSTNNLNTNNFGSTNNFSSMNNSSHNSMNHKNSHNMSGGFKKSTDEIVTFSNTLFLIKQMMKFGYSSRMRNITLCAPLAVEVGPGIVMYAIPPNSMTVSDVEKYNELSLEKLTCKYHPKEFLKLRKSLLSSFSVYSVVRNAFSLDQPTPLNMLISLSTGEVPLIYSQFQIPEKPSQNATLIPKQFIEFFGKSFDREFLMNFAASSHTIAQYIDSFRAIIEIPIQESLLHGYKTFDNIFQKRDIIDETLLDLSPPTSEGATAEDSVEWFKRLQDFINRSKQPFDKVFRQIEKIEDHVEFQQNSFLPQHTLSIGFGSEYPTQGDDDFSWINA</sequence>
<dbReference type="EMBL" id="KX579675">
    <property type="protein sequence ID" value="ARM19907.1"/>
    <property type="molecule type" value="Genomic_DNA"/>
</dbReference>
<proteinExistence type="predicted"/>
<reference evidence="1" key="1">
    <citation type="submission" date="2016-07" db="EMBL/GenBank/DDBJ databases">
        <authorList>
            <person name="Rosa I.A."/>
            <person name="Brigido M.C."/>
            <person name="Santos E.O."/>
            <person name="Almeida L.G.P."/>
            <person name="Zingalli R.B."/>
            <person name="Vasconcelos A.T.R."/>
            <person name="Souza W."/>
            <person name="Benchimol M."/>
        </authorList>
    </citation>
    <scope>NUCLEOTIDE SEQUENCE</scope>
    <source>
        <strain evidence="1">31648</strain>
    </source>
</reference>
<reference evidence="1" key="3">
    <citation type="journal article" date="2017" name="Biol. Cell">
        <title>The costa of trichomonads: A complex macromolecular cytoskeleton structure made of uncommon proteins.</title>
        <authorList>
            <person name="de Andrade Rosa I."/>
            <person name="Brigido M.C."/>
            <person name="de Oliveira Santos E."/>
            <person name="Gonzaga L."/>
            <person name="Zingali R.B."/>
            <person name="de Vasconcelos A.T."/>
            <person name="de Souza W."/>
            <person name="Benchimol M."/>
        </authorList>
    </citation>
    <scope>NUCLEOTIDE SEQUENCE</scope>
    <source>
        <strain evidence="1">31648</strain>
    </source>
</reference>
<reference evidence="2 3" key="2">
    <citation type="submission" date="2016-10" db="EMBL/GenBank/DDBJ databases">
        <authorList>
            <person name="Benchimol M."/>
            <person name="Almeida L.G."/>
            <person name="Vasconcelos A.T."/>
            <person name="Perreira-Neves A."/>
            <person name="Rosa I.A."/>
            <person name="Tasca T."/>
            <person name="Bogo M.R."/>
            <person name="de Souza W."/>
        </authorList>
    </citation>
    <scope>NUCLEOTIDE SEQUENCE [LARGE SCALE GENOMIC DNA]</scope>
    <source>
        <strain evidence="2 3">K</strain>
    </source>
</reference>
<evidence type="ECO:0000313" key="1">
    <source>
        <dbReference type="EMBL" id="ARM19907.1"/>
    </source>
</evidence>
<dbReference type="EMBL" id="MLAK01000908">
    <property type="protein sequence ID" value="OHT01501.1"/>
    <property type="molecule type" value="Genomic_DNA"/>
</dbReference>
<evidence type="ECO:0000313" key="3">
    <source>
        <dbReference type="Proteomes" id="UP000179807"/>
    </source>
</evidence>
<protein>
    <submittedName>
        <fullName evidence="2">Uncharacterized protein</fullName>
    </submittedName>
</protein>
<dbReference type="Proteomes" id="UP000179807">
    <property type="component" value="Unassembled WGS sequence"/>
</dbReference>
<dbReference type="GeneID" id="94842750"/>
<evidence type="ECO:0000313" key="2">
    <source>
        <dbReference type="EMBL" id="OHT01501.1"/>
    </source>
</evidence>
<name>A0A1J4JW35_9EUKA</name>